<evidence type="ECO:0000256" key="4">
    <source>
        <dbReference type="PIRSR" id="PIRSR617453-50"/>
    </source>
</evidence>
<name>A0A8H7FB19_AGABI</name>
<evidence type="ECO:0000313" key="8">
    <source>
        <dbReference type="Proteomes" id="UP000629468"/>
    </source>
</evidence>
<keyword evidence="5" id="KW-0496">Mitochondrion</keyword>
<dbReference type="PANTHER" id="PTHR11715:SF3">
    <property type="entry name" value="GLYCINE CLEAVAGE SYSTEM H PROTEIN-RELATED"/>
    <property type="match status" value="1"/>
</dbReference>
<comment type="subunit">
    <text evidence="5">The glycine cleavage system is composed of four proteins: P, T, L and H.</text>
</comment>
<dbReference type="EMBL" id="JABXXO010000001">
    <property type="protein sequence ID" value="KAF7784370.1"/>
    <property type="molecule type" value="Genomic_DNA"/>
</dbReference>
<dbReference type="HAMAP" id="MF_00272">
    <property type="entry name" value="GcvH"/>
    <property type="match status" value="1"/>
</dbReference>
<dbReference type="PROSITE" id="PS00189">
    <property type="entry name" value="LIPOYL"/>
    <property type="match status" value="1"/>
</dbReference>
<comment type="subcellular location">
    <subcellularLocation>
        <location evidence="5">Mitochondrion</location>
    </subcellularLocation>
</comment>
<dbReference type="Pfam" id="PF01597">
    <property type="entry name" value="GCV_H"/>
    <property type="match status" value="1"/>
</dbReference>
<dbReference type="InterPro" id="IPR003016">
    <property type="entry name" value="2-oxoA_DH_lipoyl-BS"/>
</dbReference>
<dbReference type="GO" id="GO:0005739">
    <property type="term" value="C:mitochondrion"/>
    <property type="evidence" value="ECO:0007669"/>
    <property type="project" value="UniProtKB-SubCell"/>
</dbReference>
<dbReference type="SUPFAM" id="SSF51230">
    <property type="entry name" value="Single hybrid motif"/>
    <property type="match status" value="1"/>
</dbReference>
<comment type="function">
    <text evidence="5">The H protein shuttles the methylamine group of glycine from the P protein to the T protein.</text>
</comment>
<sequence>MQSLLRTATRSRPALSGIWRTNLGRATYPNLGIRTLITKRYSKDHETISYDDQTGIGTLTITDHAQSTLGDVVFVELPAEGKEVEQGETVGAVESVKAASDIYSPVSGVVVEVNRALADQPGKLNKSAEQDGWLCKIKLSDPSEVEKLLTKDAYDSYINNSESA</sequence>
<dbReference type="InterPro" id="IPR033753">
    <property type="entry name" value="GCV_H/Fam206"/>
</dbReference>
<evidence type="ECO:0000256" key="5">
    <source>
        <dbReference type="RuleBase" id="RU364055"/>
    </source>
</evidence>
<gene>
    <name evidence="7" type="ORF">Agabi119p4_535</name>
</gene>
<dbReference type="InterPro" id="IPR011053">
    <property type="entry name" value="Single_hybrid_motif"/>
</dbReference>
<accession>A0A8H7FB19</accession>
<dbReference type="GO" id="GO:0009249">
    <property type="term" value="P:protein lipoylation"/>
    <property type="evidence" value="ECO:0007669"/>
    <property type="project" value="TreeGrafter"/>
</dbReference>
<organism evidence="7 8">
    <name type="scientific">Agaricus bisporus var. burnettii</name>
    <dbReference type="NCBI Taxonomy" id="192524"/>
    <lineage>
        <taxon>Eukaryota</taxon>
        <taxon>Fungi</taxon>
        <taxon>Dikarya</taxon>
        <taxon>Basidiomycota</taxon>
        <taxon>Agaricomycotina</taxon>
        <taxon>Agaricomycetes</taxon>
        <taxon>Agaricomycetidae</taxon>
        <taxon>Agaricales</taxon>
        <taxon>Agaricineae</taxon>
        <taxon>Agaricaceae</taxon>
        <taxon>Agaricus</taxon>
    </lineage>
</organism>
<comment type="cofactor">
    <cofactor evidence="5">
        <name>(R)-lipoate</name>
        <dbReference type="ChEBI" id="CHEBI:83088"/>
    </cofactor>
    <text evidence="5">Binds 1 lipoyl cofactor covalently.</text>
</comment>
<keyword evidence="3 5" id="KW-0809">Transit peptide</keyword>
<keyword evidence="2 4" id="KW-0450">Lipoyl</keyword>
<dbReference type="AlphaFoldDB" id="A0A8H7FB19"/>
<comment type="similarity">
    <text evidence="1 5">Belongs to the GcvH family.</text>
</comment>
<dbReference type="GO" id="GO:0019464">
    <property type="term" value="P:glycine decarboxylation via glycine cleavage system"/>
    <property type="evidence" value="ECO:0007669"/>
    <property type="project" value="UniProtKB-UniRule"/>
</dbReference>
<dbReference type="InterPro" id="IPR017453">
    <property type="entry name" value="GCV_H_sub"/>
</dbReference>
<feature type="modified residue" description="N6-lipoyllysine" evidence="4">
    <location>
        <position position="97"/>
    </location>
</feature>
<dbReference type="NCBIfam" id="TIGR00527">
    <property type="entry name" value="gcvH"/>
    <property type="match status" value="1"/>
</dbReference>
<dbReference type="PANTHER" id="PTHR11715">
    <property type="entry name" value="GLYCINE CLEAVAGE SYSTEM H PROTEIN"/>
    <property type="match status" value="1"/>
</dbReference>
<feature type="domain" description="Lipoyl-binding" evidence="6">
    <location>
        <begin position="56"/>
        <end position="138"/>
    </location>
</feature>
<dbReference type="NCBIfam" id="NF002270">
    <property type="entry name" value="PRK01202.1"/>
    <property type="match status" value="1"/>
</dbReference>
<evidence type="ECO:0000313" key="7">
    <source>
        <dbReference type="EMBL" id="KAF7784370.1"/>
    </source>
</evidence>
<proteinExistence type="inferred from homology"/>
<dbReference type="Proteomes" id="UP000629468">
    <property type="component" value="Unassembled WGS sequence"/>
</dbReference>
<dbReference type="InterPro" id="IPR002930">
    <property type="entry name" value="GCV_H"/>
</dbReference>
<evidence type="ECO:0000256" key="1">
    <source>
        <dbReference type="ARBA" id="ARBA00009249"/>
    </source>
</evidence>
<evidence type="ECO:0000256" key="3">
    <source>
        <dbReference type="ARBA" id="ARBA00022946"/>
    </source>
</evidence>
<dbReference type="GO" id="GO:0005960">
    <property type="term" value="C:glycine cleavage complex"/>
    <property type="evidence" value="ECO:0007669"/>
    <property type="project" value="UniProtKB-UniRule"/>
</dbReference>
<evidence type="ECO:0000256" key="2">
    <source>
        <dbReference type="ARBA" id="ARBA00022823"/>
    </source>
</evidence>
<dbReference type="InterPro" id="IPR000089">
    <property type="entry name" value="Biotin_lipoyl"/>
</dbReference>
<reference evidence="7 8" key="1">
    <citation type="journal article" name="Sci. Rep.">
        <title>Telomere-to-telomere assembled and centromere annotated genomes of the two main subspecies of the button mushroom Agaricus bisporus reveal especially polymorphic chromosome ends.</title>
        <authorList>
            <person name="Sonnenberg A.S.M."/>
            <person name="Sedaghat-Telgerd N."/>
            <person name="Lavrijssen B."/>
            <person name="Ohm R.A."/>
            <person name="Hendrickx P.M."/>
            <person name="Scholtmeijer K."/>
            <person name="Baars J.J.P."/>
            <person name="van Peer A."/>
        </authorList>
    </citation>
    <scope>NUCLEOTIDE SEQUENCE [LARGE SCALE GENOMIC DNA]</scope>
    <source>
        <strain evidence="7 8">H119_p4</strain>
    </source>
</reference>
<dbReference type="CDD" id="cd06848">
    <property type="entry name" value="GCS_H"/>
    <property type="match status" value="1"/>
</dbReference>
<protein>
    <recommendedName>
        <fullName evidence="5">Glycine cleavage system H protein</fullName>
    </recommendedName>
</protein>
<evidence type="ECO:0000259" key="6">
    <source>
        <dbReference type="PROSITE" id="PS50968"/>
    </source>
</evidence>
<dbReference type="Gene3D" id="2.40.50.100">
    <property type="match status" value="1"/>
</dbReference>
<comment type="caution">
    <text evidence="7">The sequence shown here is derived from an EMBL/GenBank/DDBJ whole genome shotgun (WGS) entry which is preliminary data.</text>
</comment>
<dbReference type="PROSITE" id="PS50968">
    <property type="entry name" value="BIOTINYL_LIPOYL"/>
    <property type="match status" value="1"/>
</dbReference>